<accession>E8R9P4</accession>
<dbReference type="eggNOG" id="arCOG00743">
    <property type="taxonomic scope" value="Archaea"/>
</dbReference>
<protein>
    <submittedName>
        <fullName evidence="2">Uncharacterized protein</fullName>
    </submittedName>
</protein>
<evidence type="ECO:0000313" key="2">
    <source>
        <dbReference type="EMBL" id="ADV65220.1"/>
    </source>
</evidence>
<dbReference type="STRING" id="765177.Desmu_0917"/>
<evidence type="ECO:0000256" key="1">
    <source>
        <dbReference type="SAM" id="MobiDB-lite"/>
    </source>
</evidence>
<proteinExistence type="predicted"/>
<gene>
    <name evidence="2" type="ordered locus">Desmu_0917</name>
</gene>
<feature type="compositionally biased region" description="Basic and acidic residues" evidence="1">
    <location>
        <begin position="69"/>
        <end position="78"/>
    </location>
</feature>
<feature type="region of interest" description="Disordered" evidence="1">
    <location>
        <begin position="41"/>
        <end position="78"/>
    </location>
</feature>
<organism evidence="2 3">
    <name type="scientific">Desulfurococcus mucosus (strain ATCC 35584 / DSM 2162 / JCM 9187 / O7/1)</name>
    <dbReference type="NCBI Taxonomy" id="765177"/>
    <lineage>
        <taxon>Archaea</taxon>
        <taxon>Thermoproteota</taxon>
        <taxon>Thermoprotei</taxon>
        <taxon>Desulfurococcales</taxon>
        <taxon>Desulfurococcaceae</taxon>
        <taxon>Desulfurococcus</taxon>
    </lineage>
</organism>
<dbReference type="HOGENOM" id="CLU_2613436_0_0_2"/>
<feature type="compositionally biased region" description="Polar residues" evidence="1">
    <location>
        <begin position="51"/>
        <end position="60"/>
    </location>
</feature>
<dbReference type="AlphaFoldDB" id="E8R9P4"/>
<evidence type="ECO:0000313" key="3">
    <source>
        <dbReference type="Proteomes" id="UP000001068"/>
    </source>
</evidence>
<name>E8R9P4_DESM0</name>
<reference evidence="2 3" key="2">
    <citation type="journal article" date="2011" name="Stand. Genomic Sci.">
        <title>Complete genome sequence of Desulfurococcus mucosus type strain (O7/1).</title>
        <authorList>
            <person name="Wirth R."/>
            <person name="Chertkov O."/>
            <person name="Held B."/>
            <person name="Lapidus A."/>
            <person name="Nolan M."/>
            <person name="Lucas S."/>
            <person name="Hammon N."/>
            <person name="Deshpande S."/>
            <person name="Cheng J.F."/>
            <person name="Tapia R."/>
            <person name="Han C."/>
            <person name="Goodwin L."/>
            <person name="Pitluck S."/>
            <person name="Liolios K."/>
            <person name="Ioanna P."/>
            <person name="Ivanova N."/>
            <person name="Mavromatis K."/>
            <person name="Mikhailova N."/>
            <person name="Pati A."/>
            <person name="Chen A."/>
            <person name="Palaniappan K."/>
            <person name="Land M."/>
            <person name="Hauser L."/>
            <person name="Chang Y.J."/>
            <person name="Jeffries C.D."/>
            <person name="Bilek Y."/>
            <person name="Hader T."/>
            <person name="Rohde M."/>
            <person name="Spring S."/>
            <person name="Sikorski J."/>
            <person name="Goker M."/>
            <person name="Woyke T."/>
            <person name="Bristow J."/>
            <person name="Eisen J.A."/>
            <person name="Markowitz V."/>
            <person name="Hugenholtz P."/>
            <person name="Kyrpides N.C."/>
            <person name="Klenk H.P."/>
        </authorList>
    </citation>
    <scope>NUCLEOTIDE SEQUENCE [LARGE SCALE GENOMIC DNA]</scope>
    <source>
        <strain evidence="3">ATCC 35584 / DSM 2162 / JCM 9187 / O7/1</strain>
    </source>
</reference>
<dbReference type="KEGG" id="dmu:Desmu_0917"/>
<sequence length="78" mass="8275" precursor="true">MFPRLDDGGVAIRCMGMSLVPRGAGPVVPVDAAPGEVLRIDKVSEGKPVPKTTTSTQSVLSDWDYGQPRSEHDSGKSH</sequence>
<dbReference type="Proteomes" id="UP000001068">
    <property type="component" value="Chromosome"/>
</dbReference>
<keyword evidence="3" id="KW-1185">Reference proteome</keyword>
<reference evidence="3" key="1">
    <citation type="submission" date="2010-11" db="EMBL/GenBank/DDBJ databases">
        <title>The complete genome of Desulfurococcus mucosus DSM 2162.</title>
        <authorList>
            <consortium name="US DOE Joint Genome Institute (JGI-PGF)"/>
            <person name="Lucas S."/>
            <person name="Copeland A."/>
            <person name="Lapidus A."/>
            <person name="Bruce D."/>
            <person name="Goodwin L."/>
            <person name="Pitluck S."/>
            <person name="Kyrpides N."/>
            <person name="Mavromatis K."/>
            <person name="Pagani I."/>
            <person name="Ivanova N."/>
            <person name="Ovchinnikova G."/>
            <person name="Chertkov O."/>
            <person name="Held B."/>
            <person name="Brettin T."/>
            <person name="Detter J.C."/>
            <person name="Tapia R."/>
            <person name="Han C."/>
            <person name="Land M."/>
            <person name="Hauser L."/>
            <person name="Markowitz V."/>
            <person name="Cheng J.-F."/>
            <person name="Hugenholtz P."/>
            <person name="Woyke T."/>
            <person name="Wu D."/>
            <person name="Wirth R."/>
            <person name="Bilek Y."/>
            <person name="Hader T."/>
            <person name="Klenk H.-P."/>
            <person name="Eisen J.A."/>
        </authorList>
    </citation>
    <scope>NUCLEOTIDE SEQUENCE [LARGE SCALE GENOMIC DNA]</scope>
    <source>
        <strain evidence="3">ATCC 35584 / DSM 2162 / JCM 9187 / O7/1</strain>
    </source>
</reference>
<dbReference type="EMBL" id="CP002363">
    <property type="protein sequence ID" value="ADV65220.1"/>
    <property type="molecule type" value="Genomic_DNA"/>
</dbReference>